<gene>
    <name evidence="2" type="ORF">H6A01_07230</name>
</gene>
<evidence type="ECO:0000313" key="3">
    <source>
        <dbReference type="Proteomes" id="UP000707138"/>
    </source>
</evidence>
<name>A0ABS2GIN0_9FIRM</name>
<reference evidence="2 3" key="1">
    <citation type="journal article" date="2021" name="Sci. Rep.">
        <title>The distribution of antibiotic resistance genes in chicken gut microbiota commensals.</title>
        <authorList>
            <person name="Juricova H."/>
            <person name="Matiasovicova J."/>
            <person name="Kubasova T."/>
            <person name="Cejkova D."/>
            <person name="Rychlik I."/>
        </authorList>
    </citation>
    <scope>NUCLEOTIDE SEQUENCE [LARGE SCALE GENOMIC DNA]</scope>
    <source>
        <strain evidence="2 3">An537</strain>
    </source>
</reference>
<organism evidence="2 3">
    <name type="scientific">Veillonella magna</name>
    <dbReference type="NCBI Taxonomy" id="464322"/>
    <lineage>
        <taxon>Bacteria</taxon>
        <taxon>Bacillati</taxon>
        <taxon>Bacillota</taxon>
        <taxon>Negativicutes</taxon>
        <taxon>Veillonellales</taxon>
        <taxon>Veillonellaceae</taxon>
        <taxon>Veillonella</taxon>
    </lineage>
</organism>
<sequence>MGYIEEAKAFDELLEFNDLSTPAVALWYALLNRFNRSGWQKDITVSISTLQAKTKLSPAGVKRARNQLKQAGVIDFTPRKGNLSTIYHFVSLVATREPQTEPHAEPQADPQPEPQADLQADPHGERNNKTRLDKTRLDNGKENIKKKSTRSKQFVKPTREEVRAYCIERGNDIDPDKFYDYYESNGWMVGKSKMKDWKAAVRTWERNSKQWNLFSAPAKKSNAVDLTKKMLEKYGGVKDADDY</sequence>
<accession>A0ABS2GIN0</accession>
<evidence type="ECO:0000313" key="2">
    <source>
        <dbReference type="EMBL" id="MBM6913108.1"/>
    </source>
</evidence>
<feature type="compositionally biased region" description="Basic and acidic residues" evidence="1">
    <location>
        <begin position="120"/>
        <end position="145"/>
    </location>
</feature>
<evidence type="ECO:0008006" key="4">
    <source>
        <dbReference type="Google" id="ProtNLM"/>
    </source>
</evidence>
<proteinExistence type="predicted"/>
<feature type="region of interest" description="Disordered" evidence="1">
    <location>
        <begin position="97"/>
        <end position="155"/>
    </location>
</feature>
<dbReference type="RefSeq" id="WP_205088088.1">
    <property type="nucleotide sequence ID" value="NZ_JACJLA010000012.1"/>
</dbReference>
<dbReference type="Proteomes" id="UP000707138">
    <property type="component" value="Unassembled WGS sequence"/>
</dbReference>
<comment type="caution">
    <text evidence="2">The sequence shown here is derived from an EMBL/GenBank/DDBJ whole genome shotgun (WGS) entry which is preliminary data.</text>
</comment>
<dbReference type="EMBL" id="JACJLA010000012">
    <property type="protein sequence ID" value="MBM6913108.1"/>
    <property type="molecule type" value="Genomic_DNA"/>
</dbReference>
<protein>
    <recommendedName>
        <fullName evidence="4">Helix-turn-helix domain-containing protein</fullName>
    </recommendedName>
</protein>
<feature type="compositionally biased region" description="Low complexity" evidence="1">
    <location>
        <begin position="107"/>
        <end position="119"/>
    </location>
</feature>
<keyword evidence="3" id="KW-1185">Reference proteome</keyword>
<evidence type="ECO:0000256" key="1">
    <source>
        <dbReference type="SAM" id="MobiDB-lite"/>
    </source>
</evidence>